<evidence type="ECO:0000313" key="3">
    <source>
        <dbReference type="Proteomes" id="UP000603352"/>
    </source>
</evidence>
<organism evidence="2 3">
    <name type="scientific">Tistrella bauzanensis</name>
    <dbReference type="NCBI Taxonomy" id="657419"/>
    <lineage>
        <taxon>Bacteria</taxon>
        <taxon>Pseudomonadati</taxon>
        <taxon>Pseudomonadota</taxon>
        <taxon>Alphaproteobacteria</taxon>
        <taxon>Geminicoccales</taxon>
        <taxon>Geminicoccaceae</taxon>
        <taxon>Tistrella</taxon>
    </lineage>
</organism>
<protein>
    <submittedName>
        <fullName evidence="2">Histidine phosphotransferase</fullName>
    </submittedName>
</protein>
<dbReference type="Gene3D" id="1.10.287.130">
    <property type="match status" value="1"/>
</dbReference>
<reference evidence="3" key="1">
    <citation type="journal article" date="2019" name="Int. J. Syst. Evol. Microbiol.">
        <title>The Global Catalogue of Microorganisms (GCM) 10K type strain sequencing project: providing services to taxonomists for standard genome sequencing and annotation.</title>
        <authorList>
            <consortium name="The Broad Institute Genomics Platform"/>
            <consortium name="The Broad Institute Genome Sequencing Center for Infectious Disease"/>
            <person name="Wu L."/>
            <person name="Ma J."/>
        </authorList>
    </citation>
    <scope>NUCLEOTIDE SEQUENCE [LARGE SCALE GENOMIC DNA]</scope>
    <source>
        <strain evidence="3">CGMCC 1.10188</strain>
    </source>
</reference>
<keyword evidence="3" id="KW-1185">Reference proteome</keyword>
<dbReference type="Proteomes" id="UP000603352">
    <property type="component" value="Unassembled WGS sequence"/>
</dbReference>
<dbReference type="InterPro" id="IPR036890">
    <property type="entry name" value="HATPase_C_sf"/>
</dbReference>
<sequence length="237" mass="24671">MAQGDWVRLSGLICARICHDLVGPIGGVVNGIEFLSEDGMGDDALQLIADSAGRAARRLSFFRMALGASGNIDERVAAGDLRSALTGYFADERARLDVHGWPADGNVLRAHGGIALCLAAVASQAMPRGGMVGLDWQTGPTGSTLTVSADGATVRMPETLVQSVEGRMDPNLLDARTVLPFVVAEMTAACGGRLRIASDWSGTDLKRFAVTADLPGIGFGSQHGTMAAFEQTGNAGR</sequence>
<accession>A0ABQ1IH90</accession>
<dbReference type="Gene3D" id="3.30.565.10">
    <property type="entry name" value="Histidine kinase-like ATPase, C-terminal domain"/>
    <property type="match status" value="1"/>
</dbReference>
<dbReference type="InterPro" id="IPR018762">
    <property type="entry name" value="ChpT_C"/>
</dbReference>
<dbReference type="Pfam" id="PF10090">
    <property type="entry name" value="HPTransfase"/>
    <property type="match status" value="1"/>
</dbReference>
<gene>
    <name evidence="2" type="ORF">GCM10011505_20960</name>
</gene>
<name>A0ABQ1IH90_9PROT</name>
<dbReference type="EMBL" id="BMDZ01000020">
    <property type="protein sequence ID" value="GGB39194.1"/>
    <property type="molecule type" value="Genomic_DNA"/>
</dbReference>
<evidence type="ECO:0000313" key="2">
    <source>
        <dbReference type="EMBL" id="GGB39194.1"/>
    </source>
</evidence>
<feature type="domain" description="Histidine phosphotransferase ChpT C-terminal" evidence="1">
    <location>
        <begin position="79"/>
        <end position="198"/>
    </location>
</feature>
<comment type="caution">
    <text evidence="2">The sequence shown here is derived from an EMBL/GenBank/DDBJ whole genome shotgun (WGS) entry which is preliminary data.</text>
</comment>
<evidence type="ECO:0000259" key="1">
    <source>
        <dbReference type="Pfam" id="PF10090"/>
    </source>
</evidence>
<proteinExistence type="predicted"/>